<dbReference type="CDD" id="cd14654">
    <property type="entry name" value="ZIP_Gal4"/>
    <property type="match status" value="1"/>
</dbReference>
<name>A0AA38XKE4_9EURO</name>
<dbReference type="Gene3D" id="3.40.50.720">
    <property type="entry name" value="NAD(P)-binding Rossmann-like Domain"/>
    <property type="match status" value="1"/>
</dbReference>
<dbReference type="Pfam" id="PF00107">
    <property type="entry name" value="ADH_zinc_N"/>
    <property type="match status" value="1"/>
</dbReference>
<dbReference type="InterPro" id="IPR020843">
    <property type="entry name" value="ER"/>
</dbReference>
<dbReference type="PANTHER" id="PTHR45033:SF1">
    <property type="entry name" value="OXIDOREDUCTASE (EUROFUNG)"/>
    <property type="match status" value="1"/>
</dbReference>
<feature type="compositionally biased region" description="Gly residues" evidence="2">
    <location>
        <begin position="478"/>
        <end position="489"/>
    </location>
</feature>
<evidence type="ECO:0008006" key="7">
    <source>
        <dbReference type="Google" id="ProtNLM"/>
    </source>
</evidence>
<dbReference type="InterPro" id="IPR011032">
    <property type="entry name" value="GroES-like_sf"/>
</dbReference>
<evidence type="ECO:0000256" key="1">
    <source>
        <dbReference type="ARBA" id="ARBA00023242"/>
    </source>
</evidence>
<evidence type="ECO:0000259" key="3">
    <source>
        <dbReference type="SMART" id="SM00829"/>
    </source>
</evidence>
<dbReference type="InterPro" id="IPR013154">
    <property type="entry name" value="ADH-like_N"/>
</dbReference>
<dbReference type="GO" id="GO:0008270">
    <property type="term" value="F:zinc ion binding"/>
    <property type="evidence" value="ECO:0007669"/>
    <property type="project" value="InterPro"/>
</dbReference>
<dbReference type="Pfam" id="PF08240">
    <property type="entry name" value="ADH_N"/>
    <property type="match status" value="1"/>
</dbReference>
<gene>
    <name evidence="5" type="ORF">H2200_002758</name>
</gene>
<dbReference type="Proteomes" id="UP001172673">
    <property type="component" value="Unassembled WGS sequence"/>
</dbReference>
<feature type="compositionally biased region" description="Polar residues" evidence="2">
    <location>
        <begin position="387"/>
        <end position="428"/>
    </location>
</feature>
<protein>
    <recommendedName>
        <fullName evidence="7">Transcription factor domain-containing protein</fullName>
    </recommendedName>
</protein>
<dbReference type="InterPro" id="IPR013149">
    <property type="entry name" value="ADH-like_C"/>
</dbReference>
<dbReference type="SMART" id="SM00906">
    <property type="entry name" value="Fungal_trans"/>
    <property type="match status" value="1"/>
</dbReference>
<evidence type="ECO:0000313" key="6">
    <source>
        <dbReference type="Proteomes" id="UP001172673"/>
    </source>
</evidence>
<dbReference type="Pfam" id="PF04082">
    <property type="entry name" value="Fungal_trans"/>
    <property type="match status" value="1"/>
</dbReference>
<feature type="domain" description="Xylanolytic transcriptional activator regulatory" evidence="4">
    <location>
        <begin position="681"/>
        <end position="754"/>
    </location>
</feature>
<reference evidence="5" key="1">
    <citation type="submission" date="2022-10" db="EMBL/GenBank/DDBJ databases">
        <title>Culturing micro-colonial fungi from biological soil crusts in the Mojave desert and describing Neophaeococcomyces mojavensis, and introducing the new genera and species Taxawa tesnikishii.</title>
        <authorList>
            <person name="Kurbessoian T."/>
            <person name="Stajich J.E."/>
        </authorList>
    </citation>
    <scope>NUCLEOTIDE SEQUENCE</scope>
    <source>
        <strain evidence="5">TK_41</strain>
    </source>
</reference>
<dbReference type="InterPro" id="IPR007219">
    <property type="entry name" value="XnlR_reg_dom"/>
</dbReference>
<dbReference type="SMART" id="SM00829">
    <property type="entry name" value="PKS_ER"/>
    <property type="match status" value="1"/>
</dbReference>
<sequence length="1083" mass="119171">MAEDPHVIRWETAQDGLDKLIKSTRQMPKPEKGEVLVEIHTISLNYRDTEVAMGLYNHHKSIGNAKVVPCSDMCGVIVDIGDTKSGDWQVGDRVLSIFNQTHLTGQIKEGDMAYGLGLPLDGVLQTHRVFPVTALVKAPNYLTNEEACTLPIAAVTAWTSVNVLSPIDDAGSHEPTVLLEGTGGVSIAGLQIAGAAGARTIIISSSDDKLARAKSLGATHTINYRKNPDWHDTVMKVTDNKGADIILETGGAQTLRKAFDCISFGGVIACIGYLSGKQDPPDDRTNVNVLALRRTVTLKGILNGPRDKFEEMLRFYETKQIRPVVDKVFSFDEGVEAFQYLHLTEVEERLEKAEALLRTFFTDAELSQMLVHGITNGGNVQPRHQGDLNSTTLQSGYPPGQRTQSPTGVFSDAQQRSQSFSAQETGSDQKVDVSYLESPTASRSNVPDDAPLPLENLPAADDDFEWDERESSWNVADPGGGGPSLGGGGVDSEVPKITDGMATLTANDSNAGFLGSVSGSALLRLIWMGAGAEETTTSASNERRKTLDQLFDQRASDYPTASNWLRAQPMLTRAMVDTLIDAYFALYHPTFPILHESSFREQYARLSGRVSRSTWHTLANLVAALGSFVSSTCTDETHATLFNAVKANLSIDSLETGSITLVQAFAMAANYLQKRNRPNSGYNYGGIALRLAISLGLHKEFRGWQTAPFKKEIRRRVWWSLCVLDVGATVTYGRPLNWPQVGVDIPFPSNVHEKELPVNAASLPPEVNEATVYTYVRTQSSYHLHTIRIYNRLISNPIPSAAELISLDDELIEVWLKSLPPYFRDDNLPLPNEYLLGHAIGRWRFRIMRIIMYRPFLIRWAQDRLDATATSLISSTQTLSAESIATKRCLKAAEECISAVFDFWSSATHTRLAACYFLLQAALIPIHCLRRNPTHSDAVSWRDSILTSLSIINAMNNLNPSAPKCRDIIHRLCGDNLNLKPRPQTQSQPQTQQETASWNTYPGDASYGNPFSFQNPDSTESGMNPWMTEIDTAIEGYDTYVDRLSNVAMAGMGREGGMHGAFTSNDGTQIGTGVQDWDWGLML</sequence>
<dbReference type="InterPro" id="IPR005600">
    <property type="entry name" value="Gal4_dimer_dom"/>
</dbReference>
<keyword evidence="1" id="KW-0539">Nucleus</keyword>
<feature type="region of interest" description="Disordered" evidence="2">
    <location>
        <begin position="377"/>
        <end position="489"/>
    </location>
</feature>
<dbReference type="SUPFAM" id="SSF51735">
    <property type="entry name" value="NAD(P)-binding Rossmann-fold domains"/>
    <property type="match status" value="1"/>
</dbReference>
<dbReference type="InterPro" id="IPR036291">
    <property type="entry name" value="NAD(P)-bd_dom_sf"/>
</dbReference>
<dbReference type="SUPFAM" id="SSF50129">
    <property type="entry name" value="GroES-like"/>
    <property type="match status" value="1"/>
</dbReference>
<evidence type="ECO:0000256" key="2">
    <source>
        <dbReference type="SAM" id="MobiDB-lite"/>
    </source>
</evidence>
<feature type="compositionally biased region" description="Low complexity" evidence="2">
    <location>
        <begin position="981"/>
        <end position="995"/>
    </location>
</feature>
<evidence type="ECO:0000259" key="4">
    <source>
        <dbReference type="SMART" id="SM00906"/>
    </source>
</evidence>
<accession>A0AA38XKE4</accession>
<keyword evidence="6" id="KW-1185">Reference proteome</keyword>
<proteinExistence type="predicted"/>
<organism evidence="5 6">
    <name type="scientific">Cladophialophora chaetospira</name>
    <dbReference type="NCBI Taxonomy" id="386627"/>
    <lineage>
        <taxon>Eukaryota</taxon>
        <taxon>Fungi</taxon>
        <taxon>Dikarya</taxon>
        <taxon>Ascomycota</taxon>
        <taxon>Pezizomycotina</taxon>
        <taxon>Eurotiomycetes</taxon>
        <taxon>Chaetothyriomycetidae</taxon>
        <taxon>Chaetothyriales</taxon>
        <taxon>Herpotrichiellaceae</taxon>
        <taxon>Cladophialophora</taxon>
    </lineage>
</organism>
<dbReference type="AlphaFoldDB" id="A0AA38XKE4"/>
<evidence type="ECO:0000313" key="5">
    <source>
        <dbReference type="EMBL" id="KAJ9614621.1"/>
    </source>
</evidence>
<feature type="domain" description="Enoyl reductase (ER)" evidence="3">
    <location>
        <begin position="16"/>
        <end position="343"/>
    </location>
</feature>
<dbReference type="Gene3D" id="3.90.180.10">
    <property type="entry name" value="Medium-chain alcohol dehydrogenases, catalytic domain"/>
    <property type="match status" value="1"/>
</dbReference>
<dbReference type="CDD" id="cd12148">
    <property type="entry name" value="fungal_TF_MHR"/>
    <property type="match status" value="1"/>
</dbReference>
<dbReference type="GO" id="GO:0016491">
    <property type="term" value="F:oxidoreductase activity"/>
    <property type="evidence" value="ECO:0007669"/>
    <property type="project" value="InterPro"/>
</dbReference>
<dbReference type="GO" id="GO:0006351">
    <property type="term" value="P:DNA-templated transcription"/>
    <property type="evidence" value="ECO:0007669"/>
    <property type="project" value="InterPro"/>
</dbReference>
<comment type="caution">
    <text evidence="5">The sequence shown here is derived from an EMBL/GenBank/DDBJ whole genome shotgun (WGS) entry which is preliminary data.</text>
</comment>
<dbReference type="InterPro" id="IPR052711">
    <property type="entry name" value="Zinc_ADH-like"/>
</dbReference>
<dbReference type="EMBL" id="JAPDRK010000003">
    <property type="protein sequence ID" value="KAJ9614621.1"/>
    <property type="molecule type" value="Genomic_DNA"/>
</dbReference>
<dbReference type="GO" id="GO:0003677">
    <property type="term" value="F:DNA binding"/>
    <property type="evidence" value="ECO:0007669"/>
    <property type="project" value="InterPro"/>
</dbReference>
<feature type="region of interest" description="Disordered" evidence="2">
    <location>
        <begin position="979"/>
        <end position="1001"/>
    </location>
</feature>
<dbReference type="PANTHER" id="PTHR45033">
    <property type="match status" value="1"/>
</dbReference>
<dbReference type="CDD" id="cd08276">
    <property type="entry name" value="MDR7"/>
    <property type="match status" value="1"/>
</dbReference>